<organism evidence="1 2">
    <name type="scientific">Liparis tanakae</name>
    <name type="common">Tanaka's snailfish</name>
    <dbReference type="NCBI Taxonomy" id="230148"/>
    <lineage>
        <taxon>Eukaryota</taxon>
        <taxon>Metazoa</taxon>
        <taxon>Chordata</taxon>
        <taxon>Craniata</taxon>
        <taxon>Vertebrata</taxon>
        <taxon>Euteleostomi</taxon>
        <taxon>Actinopterygii</taxon>
        <taxon>Neopterygii</taxon>
        <taxon>Teleostei</taxon>
        <taxon>Neoteleostei</taxon>
        <taxon>Acanthomorphata</taxon>
        <taxon>Eupercaria</taxon>
        <taxon>Perciformes</taxon>
        <taxon>Cottioidei</taxon>
        <taxon>Cottales</taxon>
        <taxon>Liparidae</taxon>
        <taxon>Liparis</taxon>
    </lineage>
</organism>
<dbReference type="OrthoDB" id="10651241at2759"/>
<proteinExistence type="predicted"/>
<dbReference type="Proteomes" id="UP000314294">
    <property type="component" value="Unassembled WGS sequence"/>
</dbReference>
<comment type="caution">
    <text evidence="1">The sequence shown here is derived from an EMBL/GenBank/DDBJ whole genome shotgun (WGS) entry which is preliminary data.</text>
</comment>
<evidence type="ECO:0000313" key="2">
    <source>
        <dbReference type="Proteomes" id="UP000314294"/>
    </source>
</evidence>
<sequence>MMKCVVLTGQQADDQVQDEQQQVGYSTRGWDINEHMETATVFVFGQAQQLFDHVVSHLLHELQGLHVVAPRGEDLVQPGEVLVQAALHAAHGSGHLQGGRGSREMNVRRMFNNIFVVLKRNIMRIHCGDHECVR</sequence>
<accession>A0A4Z2IJT6</accession>
<dbReference type="AlphaFoldDB" id="A0A4Z2IJT6"/>
<reference evidence="1 2" key="1">
    <citation type="submission" date="2019-03" db="EMBL/GenBank/DDBJ databases">
        <title>First draft genome of Liparis tanakae, snailfish: a comprehensive survey of snailfish specific genes.</title>
        <authorList>
            <person name="Kim W."/>
            <person name="Song I."/>
            <person name="Jeong J.-H."/>
            <person name="Kim D."/>
            <person name="Kim S."/>
            <person name="Ryu S."/>
            <person name="Song J.Y."/>
            <person name="Lee S.K."/>
        </authorList>
    </citation>
    <scope>NUCLEOTIDE SEQUENCE [LARGE SCALE GENOMIC DNA]</scope>
    <source>
        <tissue evidence="1">Muscle</tissue>
    </source>
</reference>
<dbReference type="EMBL" id="SRLO01000077">
    <property type="protein sequence ID" value="TNN78065.1"/>
    <property type="molecule type" value="Genomic_DNA"/>
</dbReference>
<gene>
    <name evidence="1" type="ORF">EYF80_011819</name>
</gene>
<keyword evidence="2" id="KW-1185">Reference proteome</keyword>
<evidence type="ECO:0000313" key="1">
    <source>
        <dbReference type="EMBL" id="TNN78065.1"/>
    </source>
</evidence>
<name>A0A4Z2IJT6_9TELE</name>
<protein>
    <submittedName>
        <fullName evidence="1">Uncharacterized protein</fullName>
    </submittedName>
</protein>